<dbReference type="AlphaFoldDB" id="A0A927CIA9"/>
<proteinExistence type="predicted"/>
<reference evidence="2" key="1">
    <citation type="submission" date="2020-09" db="EMBL/GenBank/DDBJ databases">
        <title>A novel bacterium of genus Paenibacillus, isolated from South China Sea.</title>
        <authorList>
            <person name="Huang H."/>
            <person name="Mo K."/>
            <person name="Hu Y."/>
        </authorList>
    </citation>
    <scope>NUCLEOTIDE SEQUENCE</scope>
    <source>
        <strain evidence="2">IB182493</strain>
    </source>
</reference>
<keyword evidence="3" id="KW-1185">Reference proteome</keyword>
<dbReference type="PROSITE" id="PS51257">
    <property type="entry name" value="PROKAR_LIPOPROTEIN"/>
    <property type="match status" value="1"/>
</dbReference>
<gene>
    <name evidence="2" type="ORF">IDH41_01260</name>
</gene>
<name>A0A927CIA9_9BACL</name>
<evidence type="ECO:0000256" key="1">
    <source>
        <dbReference type="SAM" id="SignalP"/>
    </source>
</evidence>
<dbReference type="EMBL" id="JACXIY010000001">
    <property type="protein sequence ID" value="MBD2867187.1"/>
    <property type="molecule type" value="Genomic_DNA"/>
</dbReference>
<protein>
    <submittedName>
        <fullName evidence="2">Uncharacterized protein</fullName>
    </submittedName>
</protein>
<comment type="caution">
    <text evidence="2">The sequence shown here is derived from an EMBL/GenBank/DDBJ whole genome shotgun (WGS) entry which is preliminary data.</text>
</comment>
<sequence length="159" mass="17241">MKHAVSIVIMAMILALAGCGTSTPSEPRADMFSVKVEMPEAARAGETFVVEGALANGSRSEWKIEHGADMFTYAVFDEEGNPVLQDGSKYVHMIGFGKVLEPDESYSNDGEGHVLPPNNELKLKAGSYTLVATAEFRIKHGGEDLPFKIQSKPYPLHVS</sequence>
<organism evidence="2 3">
    <name type="scientific">Paenibacillus arenilitoris</name>
    <dbReference type="NCBI Taxonomy" id="2772299"/>
    <lineage>
        <taxon>Bacteria</taxon>
        <taxon>Bacillati</taxon>
        <taxon>Bacillota</taxon>
        <taxon>Bacilli</taxon>
        <taxon>Bacillales</taxon>
        <taxon>Paenibacillaceae</taxon>
        <taxon>Paenibacillus</taxon>
    </lineage>
</organism>
<evidence type="ECO:0000313" key="3">
    <source>
        <dbReference type="Proteomes" id="UP000632125"/>
    </source>
</evidence>
<feature type="signal peptide" evidence="1">
    <location>
        <begin position="1"/>
        <end position="17"/>
    </location>
</feature>
<dbReference type="Proteomes" id="UP000632125">
    <property type="component" value="Unassembled WGS sequence"/>
</dbReference>
<accession>A0A927CIA9</accession>
<dbReference type="RefSeq" id="WP_190857527.1">
    <property type="nucleotide sequence ID" value="NZ_JACXIY010000001.1"/>
</dbReference>
<keyword evidence="1" id="KW-0732">Signal</keyword>
<feature type="chain" id="PRO_5038360206" evidence="1">
    <location>
        <begin position="18"/>
        <end position="159"/>
    </location>
</feature>
<evidence type="ECO:0000313" key="2">
    <source>
        <dbReference type="EMBL" id="MBD2867187.1"/>
    </source>
</evidence>